<dbReference type="AlphaFoldDB" id="A0AAN7A0B1"/>
<reference evidence="3" key="1">
    <citation type="journal article" date="2023" name="Mol. Phylogenet. Evol.">
        <title>Genome-scale phylogeny and comparative genomics of the fungal order Sordariales.</title>
        <authorList>
            <person name="Hensen N."/>
            <person name="Bonometti L."/>
            <person name="Westerberg I."/>
            <person name="Brannstrom I.O."/>
            <person name="Guillou S."/>
            <person name="Cros-Aarteil S."/>
            <person name="Calhoun S."/>
            <person name="Haridas S."/>
            <person name="Kuo A."/>
            <person name="Mondo S."/>
            <person name="Pangilinan J."/>
            <person name="Riley R."/>
            <person name="LaButti K."/>
            <person name="Andreopoulos B."/>
            <person name="Lipzen A."/>
            <person name="Chen C."/>
            <person name="Yan M."/>
            <person name="Daum C."/>
            <person name="Ng V."/>
            <person name="Clum A."/>
            <person name="Steindorff A."/>
            <person name="Ohm R.A."/>
            <person name="Martin F."/>
            <person name="Silar P."/>
            <person name="Natvig D.O."/>
            <person name="Lalanne C."/>
            <person name="Gautier V."/>
            <person name="Ament-Velasquez S.L."/>
            <person name="Kruys A."/>
            <person name="Hutchinson M.I."/>
            <person name="Powell A.J."/>
            <person name="Barry K."/>
            <person name="Miller A.N."/>
            <person name="Grigoriev I.V."/>
            <person name="Debuchy R."/>
            <person name="Gladieux P."/>
            <person name="Hiltunen Thoren M."/>
            <person name="Johannesson H."/>
        </authorList>
    </citation>
    <scope>NUCLEOTIDE SEQUENCE</scope>
    <source>
        <strain evidence="3">CBS 892.96</strain>
    </source>
</reference>
<evidence type="ECO:0000256" key="1">
    <source>
        <dbReference type="SAM" id="MobiDB-lite"/>
    </source>
</evidence>
<organism evidence="3 4">
    <name type="scientific">Triangularia setosa</name>
    <dbReference type="NCBI Taxonomy" id="2587417"/>
    <lineage>
        <taxon>Eukaryota</taxon>
        <taxon>Fungi</taxon>
        <taxon>Dikarya</taxon>
        <taxon>Ascomycota</taxon>
        <taxon>Pezizomycotina</taxon>
        <taxon>Sordariomycetes</taxon>
        <taxon>Sordariomycetidae</taxon>
        <taxon>Sordariales</taxon>
        <taxon>Podosporaceae</taxon>
        <taxon>Triangularia</taxon>
    </lineage>
</organism>
<dbReference type="Proteomes" id="UP001302321">
    <property type="component" value="Unassembled WGS sequence"/>
</dbReference>
<dbReference type="Pfam" id="PF25597">
    <property type="entry name" value="SH3_retrovirus"/>
    <property type="match status" value="1"/>
</dbReference>
<evidence type="ECO:0000259" key="2">
    <source>
        <dbReference type="Pfam" id="PF25597"/>
    </source>
</evidence>
<proteinExistence type="predicted"/>
<keyword evidence="4" id="KW-1185">Reference proteome</keyword>
<dbReference type="EMBL" id="MU866994">
    <property type="protein sequence ID" value="KAK4170586.1"/>
    <property type="molecule type" value="Genomic_DNA"/>
</dbReference>
<accession>A0AAN7A0B1</accession>
<feature type="domain" description="Retroviral polymerase SH3-like" evidence="2">
    <location>
        <begin position="63"/>
        <end position="124"/>
    </location>
</feature>
<feature type="compositionally biased region" description="Polar residues" evidence="1">
    <location>
        <begin position="205"/>
        <end position="221"/>
    </location>
</feature>
<reference evidence="3" key="2">
    <citation type="submission" date="2023-05" db="EMBL/GenBank/DDBJ databases">
        <authorList>
            <consortium name="Lawrence Berkeley National Laboratory"/>
            <person name="Steindorff A."/>
            <person name="Hensen N."/>
            <person name="Bonometti L."/>
            <person name="Westerberg I."/>
            <person name="Brannstrom I.O."/>
            <person name="Guillou S."/>
            <person name="Cros-Aarteil S."/>
            <person name="Calhoun S."/>
            <person name="Haridas S."/>
            <person name="Kuo A."/>
            <person name="Mondo S."/>
            <person name="Pangilinan J."/>
            <person name="Riley R."/>
            <person name="Labutti K."/>
            <person name="Andreopoulos B."/>
            <person name="Lipzen A."/>
            <person name="Chen C."/>
            <person name="Yanf M."/>
            <person name="Daum C."/>
            <person name="Ng V."/>
            <person name="Clum A."/>
            <person name="Ohm R."/>
            <person name="Martin F."/>
            <person name="Silar P."/>
            <person name="Natvig D."/>
            <person name="Lalanne C."/>
            <person name="Gautier V."/>
            <person name="Ament-Velasquez S.L."/>
            <person name="Kruys A."/>
            <person name="Hutchinson M.I."/>
            <person name="Powell A.J."/>
            <person name="Barry K."/>
            <person name="Miller A.N."/>
            <person name="Grigoriev I.V."/>
            <person name="Debuchy R."/>
            <person name="Gladieux P."/>
            <person name="Thoren M.H."/>
            <person name="Johannesson H."/>
        </authorList>
    </citation>
    <scope>NUCLEOTIDE SEQUENCE</scope>
    <source>
        <strain evidence="3">CBS 892.96</strain>
    </source>
</reference>
<sequence>MIDLKIPMHLWPFVVDSVVRVINLLPSKATPNGTSPHEAFFKAVNMPGEAAKPYIKHLRTYFCDAFYYIKPAHRDQGDKFSARARKGKLIGYGDLHGRIYWVWDPELHKIVRVNAVKFNETEGSETPYPESEEHLYEAVFVDSTVAETEKTVKIARVRLPGRPDVQIPPPTTDQPEIQTTSSYNKSPEQDSQQAKDLPSPRPSMPENTPDSQLIGENQQAESDNEFYEAEIASEAPIPPNNRQYPLSPTASGLGSILLNDTITVDALTSQVRNLHL</sequence>
<comment type="caution">
    <text evidence="3">The sequence shown here is derived from an EMBL/GenBank/DDBJ whole genome shotgun (WGS) entry which is preliminary data.</text>
</comment>
<gene>
    <name evidence="3" type="ORF">QBC36DRAFT_316572</name>
</gene>
<protein>
    <recommendedName>
        <fullName evidence="2">Retroviral polymerase SH3-like domain-containing protein</fullName>
    </recommendedName>
</protein>
<evidence type="ECO:0000313" key="4">
    <source>
        <dbReference type="Proteomes" id="UP001302321"/>
    </source>
</evidence>
<feature type="region of interest" description="Disordered" evidence="1">
    <location>
        <begin position="160"/>
        <end position="221"/>
    </location>
</feature>
<dbReference type="InterPro" id="IPR057670">
    <property type="entry name" value="SH3_retrovirus"/>
</dbReference>
<evidence type="ECO:0000313" key="3">
    <source>
        <dbReference type="EMBL" id="KAK4170586.1"/>
    </source>
</evidence>
<feature type="compositionally biased region" description="Polar residues" evidence="1">
    <location>
        <begin position="173"/>
        <end position="194"/>
    </location>
</feature>
<name>A0AAN7A0B1_9PEZI</name>